<sequence length="73" mass="9148">MKPKRYIVWSTDREIDLSDPWQRKWYIQQVLSYGRAEDVAQLDWKEIRSILPELQLPQEVRRLWEDYFEYSEK</sequence>
<keyword evidence="2" id="KW-1185">Reference proteome</keyword>
<dbReference type="Proteomes" id="UP000591948">
    <property type="component" value="Unassembled WGS sequence"/>
</dbReference>
<name>A0A6V8P3N0_9ACTN</name>
<comment type="caution">
    <text evidence="1">The sequence shown here is derived from an EMBL/GenBank/DDBJ whole genome shotgun (WGS) entry which is preliminary data.</text>
</comment>
<accession>A0A6V8P3N0</accession>
<gene>
    <name evidence="1" type="ORF">HKBW3S33_00380</name>
</gene>
<dbReference type="EMBL" id="BLRY01000010">
    <property type="protein sequence ID" value="GFP26967.1"/>
    <property type="molecule type" value="Genomic_DNA"/>
</dbReference>
<protein>
    <submittedName>
        <fullName evidence="1">Uncharacterized protein</fullName>
    </submittedName>
</protein>
<reference evidence="1 2" key="1">
    <citation type="journal article" date="2020" name="Front. Microbiol.">
        <title>Single-cell genomics of novel Actinobacteria with the Wood-Ljungdahl pathway discovered in a serpentinizing system.</title>
        <authorList>
            <person name="Merino N."/>
            <person name="Kawai M."/>
            <person name="Boyd E.S."/>
            <person name="Colman D.R."/>
            <person name="McGlynn S.E."/>
            <person name="Nealson K.H."/>
            <person name="Kurokawa K."/>
            <person name="Hongoh Y."/>
        </authorList>
    </citation>
    <scope>NUCLEOTIDE SEQUENCE [LARGE SCALE GENOMIC DNA]</scope>
    <source>
        <strain evidence="1 2">S33</strain>
    </source>
</reference>
<organism evidence="1 2">
    <name type="scientific">Candidatus Hakubella thermalkaliphila</name>
    <dbReference type="NCBI Taxonomy" id="2754717"/>
    <lineage>
        <taxon>Bacteria</taxon>
        <taxon>Bacillati</taxon>
        <taxon>Actinomycetota</taxon>
        <taxon>Actinomycetota incertae sedis</taxon>
        <taxon>Candidatus Hakubellales</taxon>
        <taxon>Candidatus Hakubellaceae</taxon>
        <taxon>Candidatus Hakubella</taxon>
    </lineage>
</organism>
<evidence type="ECO:0000313" key="1">
    <source>
        <dbReference type="EMBL" id="GFP26967.1"/>
    </source>
</evidence>
<proteinExistence type="predicted"/>
<evidence type="ECO:0000313" key="2">
    <source>
        <dbReference type="Proteomes" id="UP000591948"/>
    </source>
</evidence>